<dbReference type="Proteomes" id="UP001138757">
    <property type="component" value="Unassembled WGS sequence"/>
</dbReference>
<evidence type="ECO:0000256" key="1">
    <source>
        <dbReference type="ARBA" id="ARBA00007074"/>
    </source>
</evidence>
<name>A0A9X1DB99_9SPHN</name>
<dbReference type="EMBL" id="JAHGAW010000004">
    <property type="protein sequence ID" value="MBT2186863.1"/>
    <property type="molecule type" value="Genomic_DNA"/>
</dbReference>
<proteinExistence type="inferred from homology"/>
<comment type="similarity">
    <text evidence="1">Belongs to the peptidase C40 family.</text>
</comment>
<dbReference type="Gene3D" id="3.90.1720.10">
    <property type="entry name" value="endopeptidase domain like (from Nostoc punctiforme)"/>
    <property type="match status" value="1"/>
</dbReference>
<evidence type="ECO:0000313" key="6">
    <source>
        <dbReference type="EMBL" id="MBT2186863.1"/>
    </source>
</evidence>
<organism evidence="6 7">
    <name type="scientific">Sphingobium nicotianae</name>
    <dbReference type="NCBI Taxonomy" id="2782607"/>
    <lineage>
        <taxon>Bacteria</taxon>
        <taxon>Pseudomonadati</taxon>
        <taxon>Pseudomonadota</taxon>
        <taxon>Alphaproteobacteria</taxon>
        <taxon>Sphingomonadales</taxon>
        <taxon>Sphingomonadaceae</taxon>
        <taxon>Sphingobium</taxon>
    </lineage>
</organism>
<evidence type="ECO:0000256" key="2">
    <source>
        <dbReference type="ARBA" id="ARBA00022670"/>
    </source>
</evidence>
<evidence type="ECO:0000259" key="5">
    <source>
        <dbReference type="PROSITE" id="PS51935"/>
    </source>
</evidence>
<keyword evidence="7" id="KW-1185">Reference proteome</keyword>
<protein>
    <submittedName>
        <fullName evidence="6">Peptidoglycan endopeptidase</fullName>
    </submittedName>
</protein>
<dbReference type="AlphaFoldDB" id="A0A9X1DB99"/>
<dbReference type="SUPFAM" id="SSF54001">
    <property type="entry name" value="Cysteine proteinases"/>
    <property type="match status" value="1"/>
</dbReference>
<dbReference type="InterPro" id="IPR038765">
    <property type="entry name" value="Papain-like_cys_pep_sf"/>
</dbReference>
<dbReference type="PROSITE" id="PS51935">
    <property type="entry name" value="NLPC_P60"/>
    <property type="match status" value="1"/>
</dbReference>
<keyword evidence="4" id="KW-0788">Thiol protease</keyword>
<keyword evidence="3" id="KW-0378">Hydrolase</keyword>
<comment type="caution">
    <text evidence="6">The sequence shown here is derived from an EMBL/GenBank/DDBJ whole genome shotgun (WGS) entry which is preliminary data.</text>
</comment>
<dbReference type="GO" id="GO:0008234">
    <property type="term" value="F:cysteine-type peptidase activity"/>
    <property type="evidence" value="ECO:0007669"/>
    <property type="project" value="UniProtKB-KW"/>
</dbReference>
<keyword evidence="2" id="KW-0645">Protease</keyword>
<gene>
    <name evidence="6" type="ORF">KK488_07870</name>
</gene>
<evidence type="ECO:0000256" key="4">
    <source>
        <dbReference type="ARBA" id="ARBA00022807"/>
    </source>
</evidence>
<sequence length="137" mass="14301">MDIYGRIAAEALALVGAPFRLHGRSATTGVDCVGLVALAASRAGIQVGRLPAYQLRGIGLATVEDGLRGAGLVPVALGDVGDVLLARSRPMQLHLMIVTGRGLVHAHAGLARVVLMPPPSPWPVQGQWRFRISGDRG</sequence>
<dbReference type="RefSeq" id="WP_214622596.1">
    <property type="nucleotide sequence ID" value="NZ_JAHGAW010000004.1"/>
</dbReference>
<dbReference type="InterPro" id="IPR000064">
    <property type="entry name" value="NLP_P60_dom"/>
</dbReference>
<evidence type="ECO:0000313" key="7">
    <source>
        <dbReference type="Proteomes" id="UP001138757"/>
    </source>
</evidence>
<evidence type="ECO:0000256" key="3">
    <source>
        <dbReference type="ARBA" id="ARBA00022801"/>
    </source>
</evidence>
<reference evidence="6" key="1">
    <citation type="submission" date="2021-05" db="EMBL/GenBank/DDBJ databases">
        <title>Genome of Sphingobium sp. strain.</title>
        <authorList>
            <person name="Fan R."/>
        </authorList>
    </citation>
    <scope>NUCLEOTIDE SEQUENCE</scope>
    <source>
        <strain evidence="6">H33</strain>
    </source>
</reference>
<dbReference type="GO" id="GO:0006508">
    <property type="term" value="P:proteolysis"/>
    <property type="evidence" value="ECO:0007669"/>
    <property type="project" value="UniProtKB-KW"/>
</dbReference>
<accession>A0A9X1DB99</accession>
<feature type="domain" description="NlpC/P60" evidence="5">
    <location>
        <begin position="1"/>
        <end position="137"/>
    </location>
</feature>